<gene>
    <name evidence="1" type="ORF">NCTC11179_00421</name>
</gene>
<organism evidence="1 2">
    <name type="scientific">Myroides odoratus</name>
    <name type="common">Flavobacterium odoratum</name>
    <dbReference type="NCBI Taxonomy" id="256"/>
    <lineage>
        <taxon>Bacteria</taxon>
        <taxon>Pseudomonadati</taxon>
        <taxon>Bacteroidota</taxon>
        <taxon>Flavobacteriia</taxon>
        <taxon>Flavobacteriales</taxon>
        <taxon>Flavobacteriaceae</taxon>
        <taxon>Myroides</taxon>
    </lineage>
</organism>
<accession>A0A378RIU4</accession>
<dbReference type="AlphaFoldDB" id="A0A378RIU4"/>
<sequence>MRLKNTIKTFVLGGVGLFCMEQSYAQQDPQYTQYMYNHSNINPAYAGSREGLNIFGLYRTQWVGLEGAPKTATLSVNTPLGESGLGLGVSFVNDHLGVMDDNTLSVDLSYAVNLNYNYKLAFGLKGSGNLLDVNYSKLHIYNPTDPVAEDDIKNEFNANIGAGLFLYSDKAYVGVSVPTLLTRSRYDDNNVKTMREKMHLYVTGGYVFDLNPNIKFKPAAMVKMEQGSPLQMDVSANFMFVDKFTAGVAYRWDAAVSGLVGFQVSENIFVGYSYDAETSKLARYNSGSHEIFMRFTLFNSYKRIAAPRFF</sequence>
<dbReference type="NCBIfam" id="TIGR03519">
    <property type="entry name" value="T9SS_PorP_fam"/>
    <property type="match status" value="1"/>
</dbReference>
<dbReference type="RefSeq" id="WP_115089938.1">
    <property type="nucleotide sequence ID" value="NZ_CP068107.1"/>
</dbReference>
<evidence type="ECO:0000313" key="1">
    <source>
        <dbReference type="EMBL" id="STZ26894.1"/>
    </source>
</evidence>
<evidence type="ECO:0000313" key="2">
    <source>
        <dbReference type="Proteomes" id="UP000255024"/>
    </source>
</evidence>
<protein>
    <submittedName>
        <fullName evidence="1">Bacteroidetes-specific putative membrane protein</fullName>
    </submittedName>
</protein>
<proteinExistence type="predicted"/>
<keyword evidence="2" id="KW-1185">Reference proteome</keyword>
<reference evidence="1 2" key="1">
    <citation type="submission" date="2018-06" db="EMBL/GenBank/DDBJ databases">
        <authorList>
            <consortium name="Pathogen Informatics"/>
            <person name="Doyle S."/>
        </authorList>
    </citation>
    <scope>NUCLEOTIDE SEQUENCE [LARGE SCALE GENOMIC DNA]</scope>
    <source>
        <strain evidence="1 2">NCTC11179</strain>
    </source>
</reference>
<dbReference type="Proteomes" id="UP000255024">
    <property type="component" value="Unassembled WGS sequence"/>
</dbReference>
<dbReference type="EMBL" id="UGQL01000001">
    <property type="protein sequence ID" value="STZ26894.1"/>
    <property type="molecule type" value="Genomic_DNA"/>
</dbReference>
<name>A0A378RIU4_MYROD</name>
<dbReference type="InterPro" id="IPR019861">
    <property type="entry name" value="PorP/SprF_Bacteroidetes"/>
</dbReference>
<dbReference type="Pfam" id="PF11751">
    <property type="entry name" value="PorP_SprF"/>
    <property type="match status" value="1"/>
</dbReference>